<name>A0A8S9YLP5_9TREM</name>
<comment type="caution">
    <text evidence="3">The sequence shown here is derived from an EMBL/GenBank/DDBJ whole genome shotgun (WGS) entry which is preliminary data.</text>
</comment>
<dbReference type="Gene3D" id="1.25.70.10">
    <property type="entry name" value="Transcription termination factor 3, mitochondrial"/>
    <property type="match status" value="1"/>
</dbReference>
<organism evidence="3 4">
    <name type="scientific">Paragonimus skrjabini miyazakii</name>
    <dbReference type="NCBI Taxonomy" id="59628"/>
    <lineage>
        <taxon>Eukaryota</taxon>
        <taxon>Metazoa</taxon>
        <taxon>Spiralia</taxon>
        <taxon>Lophotrochozoa</taxon>
        <taxon>Platyhelminthes</taxon>
        <taxon>Trematoda</taxon>
        <taxon>Digenea</taxon>
        <taxon>Plagiorchiida</taxon>
        <taxon>Troglotremata</taxon>
        <taxon>Troglotrematidae</taxon>
        <taxon>Paragonimus</taxon>
    </lineage>
</organism>
<protein>
    <submittedName>
        <fullName evidence="3">Uncharacterized protein</fullName>
    </submittedName>
</protein>
<dbReference type="InterPro" id="IPR038538">
    <property type="entry name" value="MTERF_sf"/>
</dbReference>
<keyword evidence="4" id="KW-1185">Reference proteome</keyword>
<evidence type="ECO:0000256" key="1">
    <source>
        <dbReference type="ARBA" id="ARBA00007692"/>
    </source>
</evidence>
<dbReference type="Proteomes" id="UP000822476">
    <property type="component" value="Unassembled WGS sequence"/>
</dbReference>
<evidence type="ECO:0000313" key="3">
    <source>
        <dbReference type="EMBL" id="KAF7250745.1"/>
    </source>
</evidence>
<dbReference type="AlphaFoldDB" id="A0A8S9YLP5"/>
<evidence type="ECO:0000256" key="2">
    <source>
        <dbReference type="ARBA" id="ARBA00022946"/>
    </source>
</evidence>
<dbReference type="EMBL" id="JTDE01005143">
    <property type="protein sequence ID" value="KAF7250745.1"/>
    <property type="molecule type" value="Genomic_DNA"/>
</dbReference>
<dbReference type="GO" id="GO:0003676">
    <property type="term" value="F:nucleic acid binding"/>
    <property type="evidence" value="ECO:0007669"/>
    <property type="project" value="InterPro"/>
</dbReference>
<dbReference type="Pfam" id="PF02536">
    <property type="entry name" value="mTERF"/>
    <property type="match status" value="1"/>
</dbReference>
<accession>A0A8S9YLP5</accession>
<keyword evidence="2" id="KW-0809">Transit peptide</keyword>
<dbReference type="InterPro" id="IPR003690">
    <property type="entry name" value="MTERF"/>
</dbReference>
<sequence>MIAVQLFSAVRRQFGSIPQCSPSVQENYFIDLLRELAPKPRSLKRSISGPTSDDVQVIGGRSSQLCIQKVKKQESQSIMTIPAVKRLQSSEQNMLPLNLQCGNFPTTQDSGFPFAESRVPTDFQSETVNNFIPISSVIDISQPVQDSISLLRQWFRNLNVNSLTPVIPPSGNLAAYVPRSYTLSQLVRLGVDLSRLEAIPGAANFLVKLDFHKSVEPVLWKFHHHGFCAAQIARVCTAFPKMFQLPLSEIDSRINYFIQHGFITSTIPEMFCRCPAILASTSVDVDRQLGNIQVLFQLTADDLRACITSVPKAIIHPLGKIKDVYVVLTKMMGFPNPVARSLVCSAPKLLVTERERLATNFVFMHSRLNLPLESIQMWPSVLSSAPHLLSQRATFLIRHGLLQTDPTRPLYTPLDKVVEGTDAHFCKAFGRVEESQFNIFLKTL</sequence>
<reference evidence="3" key="1">
    <citation type="submission" date="2019-07" db="EMBL/GenBank/DDBJ databases">
        <title>Annotation for the trematode Paragonimus miyazaki's.</title>
        <authorList>
            <person name="Choi Y.-J."/>
        </authorList>
    </citation>
    <scope>NUCLEOTIDE SEQUENCE</scope>
    <source>
        <strain evidence="3">Japan</strain>
    </source>
</reference>
<evidence type="ECO:0000313" key="4">
    <source>
        <dbReference type="Proteomes" id="UP000822476"/>
    </source>
</evidence>
<dbReference type="OrthoDB" id="637682at2759"/>
<proteinExistence type="inferred from homology"/>
<comment type="similarity">
    <text evidence="1">Belongs to the mTERF family.</text>
</comment>
<gene>
    <name evidence="3" type="ORF">EG68_09097</name>
</gene>